<reference evidence="1 2" key="1">
    <citation type="journal article" date="2012" name="PLoS Pathog.">
        <title>The genome of the obligate intracellular parasite Trachipleistophora hominis: new insights into microsporidian genome dynamics and reductive evolution.</title>
        <authorList>
            <person name="Heinz E."/>
            <person name="Williams T.A."/>
            <person name="Nakjang S."/>
            <person name="Noel C.J."/>
            <person name="Swan D.C."/>
            <person name="Goldberg A.V."/>
            <person name="Harris S.R."/>
            <person name="Weinmaier T."/>
            <person name="Markert S."/>
            <person name="Becher D."/>
            <person name="Bernhardt J."/>
            <person name="Dagan T."/>
            <person name="Hacker C."/>
            <person name="Lucocq J.M."/>
            <person name="Schweder T."/>
            <person name="Rattei T."/>
            <person name="Hall N."/>
            <person name="Hirt R.P."/>
            <person name="Embley T.M."/>
        </authorList>
    </citation>
    <scope>NUCLEOTIDE SEQUENCE [LARGE SCALE GENOMIC DNA]</scope>
</reference>
<sequence length="63" mass="7522">MNKKFEEGYREAFEDITNDLYFARGFVLRNSDLQLNDVLSMDDGQILRMYRKLRNAIKGSLDW</sequence>
<accession>L7JU63</accession>
<proteinExistence type="predicted"/>
<dbReference type="VEuPathDB" id="MicrosporidiaDB:THOM_2205"/>
<dbReference type="AlphaFoldDB" id="L7JU63"/>
<evidence type="ECO:0000313" key="2">
    <source>
        <dbReference type="Proteomes" id="UP000011185"/>
    </source>
</evidence>
<protein>
    <submittedName>
        <fullName evidence="1">Uncharacterized protein</fullName>
    </submittedName>
</protein>
<gene>
    <name evidence="1" type="ORF">THOM_2205</name>
</gene>
<name>L7JU63_TRAHO</name>
<dbReference type="HOGENOM" id="CLU_2887428_0_0_1"/>
<dbReference type="EMBL" id="JH994015">
    <property type="protein sequence ID" value="ELQ74845.1"/>
    <property type="molecule type" value="Genomic_DNA"/>
</dbReference>
<dbReference type="Proteomes" id="UP000011185">
    <property type="component" value="Unassembled WGS sequence"/>
</dbReference>
<keyword evidence="2" id="KW-1185">Reference proteome</keyword>
<organism evidence="1 2">
    <name type="scientific">Trachipleistophora hominis</name>
    <name type="common">Microsporidian parasite</name>
    <dbReference type="NCBI Taxonomy" id="72359"/>
    <lineage>
        <taxon>Eukaryota</taxon>
        <taxon>Fungi</taxon>
        <taxon>Fungi incertae sedis</taxon>
        <taxon>Microsporidia</taxon>
        <taxon>Pleistophoridae</taxon>
        <taxon>Trachipleistophora</taxon>
    </lineage>
</organism>
<evidence type="ECO:0000313" key="1">
    <source>
        <dbReference type="EMBL" id="ELQ74845.1"/>
    </source>
</evidence>
<dbReference type="InParanoid" id="L7JU63"/>